<evidence type="ECO:0000313" key="4">
    <source>
        <dbReference type="EMBL" id="EAQ85362.1"/>
    </source>
</evidence>
<dbReference type="VEuPathDB" id="FungiDB:CHGG_09376"/>
<feature type="region of interest" description="Disordered" evidence="2">
    <location>
        <begin position="1"/>
        <end position="44"/>
    </location>
</feature>
<dbReference type="GeneID" id="4395651"/>
<reference evidence="5" key="1">
    <citation type="journal article" date="2015" name="Genome Announc.">
        <title>Draft genome sequence of the cellulolytic fungus Chaetomium globosum.</title>
        <authorList>
            <person name="Cuomo C.A."/>
            <person name="Untereiner W.A."/>
            <person name="Ma L.-J."/>
            <person name="Grabherr M."/>
            <person name="Birren B.W."/>
        </authorList>
    </citation>
    <scope>NUCLEOTIDE SEQUENCE [LARGE SCALE GENOMIC DNA]</scope>
    <source>
        <strain evidence="5">ATCC 6205 / CBS 148.51 / DSM 1962 / NBRC 6347 / NRRL 1970</strain>
    </source>
</reference>
<dbReference type="PANTHER" id="PTHR43228:SF1">
    <property type="entry name" value="TWO-COMPONENT RESPONSE REGULATOR ARR22"/>
    <property type="match status" value="1"/>
</dbReference>
<protein>
    <recommendedName>
        <fullName evidence="3">Response regulatory domain-containing protein</fullName>
    </recommendedName>
</protein>
<dbReference type="SMART" id="SM00448">
    <property type="entry name" value="REC"/>
    <property type="match status" value="1"/>
</dbReference>
<dbReference type="InParanoid" id="Q2GRM8"/>
<dbReference type="SUPFAM" id="SSF52172">
    <property type="entry name" value="CheY-like"/>
    <property type="match status" value="1"/>
</dbReference>
<dbReference type="PROSITE" id="PS50110">
    <property type="entry name" value="RESPONSE_REGULATORY"/>
    <property type="match status" value="1"/>
</dbReference>
<feature type="modified residue" description="4-aspartylphosphate" evidence="1">
    <location>
        <position position="323"/>
    </location>
</feature>
<dbReference type="OrthoDB" id="4487429at2759"/>
<dbReference type="InterPro" id="IPR001789">
    <property type="entry name" value="Sig_transdc_resp-reg_receiver"/>
</dbReference>
<dbReference type="Gene3D" id="3.40.50.2300">
    <property type="match status" value="1"/>
</dbReference>
<dbReference type="HOGENOM" id="CLU_636157_0_0_1"/>
<keyword evidence="1" id="KW-0597">Phosphoprotein</keyword>
<evidence type="ECO:0000256" key="1">
    <source>
        <dbReference type="PROSITE-ProRule" id="PRU00169"/>
    </source>
</evidence>
<feature type="domain" description="Response regulatory" evidence="3">
    <location>
        <begin position="266"/>
        <end position="396"/>
    </location>
</feature>
<dbReference type="eggNOG" id="ENOG502SQRY">
    <property type="taxonomic scope" value="Eukaryota"/>
</dbReference>
<dbReference type="EMBL" id="CH408034">
    <property type="protein sequence ID" value="EAQ85362.1"/>
    <property type="molecule type" value="Genomic_DNA"/>
</dbReference>
<evidence type="ECO:0000256" key="2">
    <source>
        <dbReference type="SAM" id="MobiDB-lite"/>
    </source>
</evidence>
<dbReference type="OMA" id="MEERCAQ"/>
<name>Q2GRM8_CHAGB</name>
<dbReference type="InterPro" id="IPR011006">
    <property type="entry name" value="CheY-like_superfamily"/>
</dbReference>
<dbReference type="Proteomes" id="UP000001056">
    <property type="component" value="Unassembled WGS sequence"/>
</dbReference>
<dbReference type="InterPro" id="IPR052048">
    <property type="entry name" value="ST_Response_Regulator"/>
</dbReference>
<sequence length="431" mass="47968">MGQLEMNQGQRAHASINGFTWRRSRSNAEEQNGAEPQPATTRSRRPRILAFLGLELLRHGQVAVMPVSNLRISSPSSIQEEAEQVESSPPPATAKSYREELDLRVHFGTRAGASVHGFPSTGGVYMLSCSVAELDFLGLDRFEIAQPSTDPDKEDAFCAKMRLLGPEWWPSLEAYSKAEWLDFTHQAYNRRRLVRFIGVSPEGGVWALVVEEEDCSNRQLGRINNAVNMEERCAQIKRFGGTFYADPSDCPLLDFKSPFPERATTHILLADGDDNNREITRSLMAEIGFTQVTTVGDGKEALAFLLAAAKNKAQEKPDIIFVDPDLPVIGGQECIQFLLYESGYSEFYSHLSVVAMPRPTTLGDNNLRAPTMTAVNAVLPRPIRKEQLEKILVHLALSGARRFLFSGPDTDDARRGAKIFEKRDVYMMSAS</sequence>
<organism evidence="4 5">
    <name type="scientific">Chaetomium globosum (strain ATCC 6205 / CBS 148.51 / DSM 1962 / NBRC 6347 / NRRL 1970)</name>
    <name type="common">Soil fungus</name>
    <dbReference type="NCBI Taxonomy" id="306901"/>
    <lineage>
        <taxon>Eukaryota</taxon>
        <taxon>Fungi</taxon>
        <taxon>Dikarya</taxon>
        <taxon>Ascomycota</taxon>
        <taxon>Pezizomycotina</taxon>
        <taxon>Sordariomycetes</taxon>
        <taxon>Sordariomycetidae</taxon>
        <taxon>Sordariales</taxon>
        <taxon>Chaetomiaceae</taxon>
        <taxon>Chaetomium</taxon>
    </lineage>
</organism>
<dbReference type="GO" id="GO:0000160">
    <property type="term" value="P:phosphorelay signal transduction system"/>
    <property type="evidence" value="ECO:0007669"/>
    <property type="project" value="InterPro"/>
</dbReference>
<dbReference type="RefSeq" id="XP_001227303.1">
    <property type="nucleotide sequence ID" value="XM_001227302.1"/>
</dbReference>
<keyword evidence="5" id="KW-1185">Reference proteome</keyword>
<evidence type="ECO:0000259" key="3">
    <source>
        <dbReference type="PROSITE" id="PS50110"/>
    </source>
</evidence>
<evidence type="ECO:0000313" key="5">
    <source>
        <dbReference type="Proteomes" id="UP000001056"/>
    </source>
</evidence>
<proteinExistence type="predicted"/>
<dbReference type="AlphaFoldDB" id="Q2GRM8"/>
<feature type="compositionally biased region" description="Polar residues" evidence="2">
    <location>
        <begin position="1"/>
        <end position="10"/>
    </location>
</feature>
<accession>Q2GRM8</accession>
<gene>
    <name evidence="4" type="ORF">CHGG_09376</name>
</gene>
<dbReference type="PANTHER" id="PTHR43228">
    <property type="entry name" value="TWO-COMPONENT RESPONSE REGULATOR"/>
    <property type="match status" value="1"/>
</dbReference>